<evidence type="ECO:0000313" key="3">
    <source>
        <dbReference type="Proteomes" id="UP000324091"/>
    </source>
</evidence>
<organism evidence="2 3">
    <name type="scientific">Takifugu flavidus</name>
    <name type="common">sansaifugu</name>
    <dbReference type="NCBI Taxonomy" id="433684"/>
    <lineage>
        <taxon>Eukaryota</taxon>
        <taxon>Metazoa</taxon>
        <taxon>Chordata</taxon>
        <taxon>Craniata</taxon>
        <taxon>Vertebrata</taxon>
        <taxon>Euteleostomi</taxon>
        <taxon>Actinopterygii</taxon>
        <taxon>Neopterygii</taxon>
        <taxon>Teleostei</taxon>
        <taxon>Neoteleostei</taxon>
        <taxon>Acanthomorphata</taxon>
        <taxon>Eupercaria</taxon>
        <taxon>Tetraodontiformes</taxon>
        <taxon>Tetradontoidea</taxon>
        <taxon>Tetraodontidae</taxon>
        <taxon>Takifugu</taxon>
    </lineage>
</organism>
<feature type="region of interest" description="Disordered" evidence="1">
    <location>
        <begin position="90"/>
        <end position="133"/>
    </location>
</feature>
<keyword evidence="3" id="KW-1185">Reference proteome</keyword>
<proteinExistence type="predicted"/>
<feature type="compositionally biased region" description="Basic and acidic residues" evidence="1">
    <location>
        <begin position="118"/>
        <end position="133"/>
    </location>
</feature>
<comment type="caution">
    <text evidence="2">The sequence shown here is derived from an EMBL/GenBank/DDBJ whole genome shotgun (WGS) entry which is preliminary data.</text>
</comment>
<dbReference type="EMBL" id="RHFK02000001">
    <property type="protein sequence ID" value="TWW81705.1"/>
    <property type="molecule type" value="Genomic_DNA"/>
</dbReference>
<gene>
    <name evidence="2" type="ORF">D4764_01G0015200</name>
</gene>
<reference evidence="2 3" key="1">
    <citation type="submission" date="2019-04" db="EMBL/GenBank/DDBJ databases">
        <title>Chromosome genome assembly for Takifugu flavidus.</title>
        <authorList>
            <person name="Xiao S."/>
        </authorList>
    </citation>
    <scope>NUCLEOTIDE SEQUENCE [LARGE SCALE GENOMIC DNA]</scope>
    <source>
        <strain evidence="2">HTHZ2018</strain>
        <tissue evidence="2">Muscle</tissue>
    </source>
</reference>
<dbReference type="AlphaFoldDB" id="A0A5C6PQF5"/>
<accession>A0A5C6PQF5</accession>
<dbReference type="Proteomes" id="UP000324091">
    <property type="component" value="Chromosome 1"/>
</dbReference>
<evidence type="ECO:0000256" key="1">
    <source>
        <dbReference type="SAM" id="MobiDB-lite"/>
    </source>
</evidence>
<protein>
    <submittedName>
        <fullName evidence="2">Uncharacterized protein</fullName>
    </submittedName>
</protein>
<sequence length="133" mass="15086">MALFIRETDLRQCALLYRALHYGAEFDRMAASQLLKLHRVIYLPILPIHPSIHPSIFRCLSGVRSQGQQPKQRGPNFALPSYFFQLIRGDPQAFPDQPRDEVSPTCPGSSRGPPTREICPEHLTREASRGHPD</sequence>
<name>A0A5C6PQF5_9TELE</name>
<evidence type="ECO:0000313" key="2">
    <source>
        <dbReference type="EMBL" id="TWW81705.1"/>
    </source>
</evidence>